<dbReference type="Proteomes" id="UP000228562">
    <property type="component" value="Segment"/>
</dbReference>
<reference evidence="1 2" key="1">
    <citation type="submission" date="2017-08" db="EMBL/GenBank/DDBJ databases">
        <authorList>
            <person name="Spangler E.H."/>
            <person name="Amajor V.O."/>
            <person name="Gomez X.D."/>
            <person name="Bhuiyan S."/>
            <person name="Layton S.R."/>
            <person name="Kim T."/>
            <person name="Hughes L.E."/>
            <person name="Garlena R.A."/>
            <person name="Russell D.A."/>
            <person name="Pope W.H."/>
            <person name="Jacobs-Sera D."/>
            <person name="Hendrix R.W."/>
            <person name="Hatfull G.F."/>
        </authorList>
    </citation>
    <scope>NUCLEOTIDE SEQUENCE [LARGE SCALE GENOMIC DNA]</scope>
</reference>
<protein>
    <submittedName>
        <fullName evidence="1">Uncharacterized protein</fullName>
    </submittedName>
</protein>
<sequence>MIRFMGWEMTQAERDQVYDEMESFFAYNEDPDSDLELILAVEKAYEVTHP</sequence>
<evidence type="ECO:0000313" key="1">
    <source>
        <dbReference type="EMBL" id="ATI18659.1"/>
    </source>
</evidence>
<dbReference type="InterPro" id="IPR055639">
    <property type="entry name" value="DUF7215"/>
</dbReference>
<organism evidence="1 2">
    <name type="scientific">Streptomyces phage Amethyst</name>
    <dbReference type="NCBI Taxonomy" id="2041205"/>
    <lineage>
        <taxon>Viruses</taxon>
        <taxon>Duplodnaviria</taxon>
        <taxon>Heunggongvirae</taxon>
        <taxon>Uroviricota</taxon>
        <taxon>Caudoviricetes</taxon>
        <taxon>Arquatrovirinae</taxon>
        <taxon>Omarvirus</taxon>
        <taxon>Omarvirus amethyst</taxon>
    </lineage>
</organism>
<keyword evidence="2" id="KW-1185">Reference proteome</keyword>
<dbReference type="Pfam" id="PF23852">
    <property type="entry name" value="DUF7215"/>
    <property type="match status" value="1"/>
</dbReference>
<dbReference type="EMBL" id="MF766044">
    <property type="protein sequence ID" value="ATI18659.1"/>
    <property type="molecule type" value="Genomic_DNA"/>
</dbReference>
<evidence type="ECO:0000313" key="2">
    <source>
        <dbReference type="Proteomes" id="UP000228562"/>
    </source>
</evidence>
<gene>
    <name evidence="1" type="ORF">SEA_AMETHYST_37</name>
</gene>
<accession>A0A291LH10</accession>
<name>A0A291LH10_9CAUD</name>
<proteinExistence type="predicted"/>